<reference evidence="3" key="1">
    <citation type="submission" date="2019-09" db="EMBL/GenBank/DDBJ databases">
        <title>Complete genome sequencing of four Arcobacter species reveals a diverse suite of mobile elements.</title>
        <authorList>
            <person name="On S.L.W."/>
            <person name="Miller W.G."/>
            <person name="Biggs P."/>
            <person name="Cornelius A."/>
            <person name="Vandamme P."/>
        </authorList>
    </citation>
    <scope>NUCLEOTIDE SEQUENCE [LARGE SCALE GENOMIC DNA]</scope>
    <source>
        <strain evidence="3">LMG 26638</strain>
    </source>
</reference>
<proteinExistence type="predicted"/>
<dbReference type="EMBL" id="CP035928">
    <property type="protein sequence ID" value="QEP35564.1"/>
    <property type="molecule type" value="Genomic_DNA"/>
</dbReference>
<dbReference type="SUPFAM" id="SSF53146">
    <property type="entry name" value="Nitrogenase accessory factor-like"/>
    <property type="match status" value="1"/>
</dbReference>
<evidence type="ECO:0000313" key="2">
    <source>
        <dbReference type="EMBL" id="QEP35564.1"/>
    </source>
</evidence>
<keyword evidence="3" id="KW-1185">Reference proteome</keyword>
<dbReference type="RefSeq" id="WP_130234448.1">
    <property type="nucleotide sequence ID" value="NZ_BMEF01000056.1"/>
</dbReference>
<organism evidence="2 3">
    <name type="scientific">Malaciobacter pacificus</name>
    <dbReference type="NCBI Taxonomy" id="1080223"/>
    <lineage>
        <taxon>Bacteria</taxon>
        <taxon>Pseudomonadati</taxon>
        <taxon>Campylobacterota</taxon>
        <taxon>Epsilonproteobacteria</taxon>
        <taxon>Campylobacterales</taxon>
        <taxon>Arcobacteraceae</taxon>
        <taxon>Malaciobacter</taxon>
    </lineage>
</organism>
<gene>
    <name evidence="2" type="ORF">APAC_2511</name>
</gene>
<sequence length="127" mass="14586">MITFPVKTNKENAAVSPLFGKAKYFAFYDGENLTIEENTFKHGAPLIDWFLNKGVNDIVIKEMGINPYKKIKATSMNIYHAGDDRVTTNELIEKYKNNELVVLDEEKMKLIIKKHESSHTHGHSHNH</sequence>
<evidence type="ECO:0000313" key="3">
    <source>
        <dbReference type="Proteomes" id="UP000322726"/>
    </source>
</evidence>
<dbReference type="Proteomes" id="UP000322726">
    <property type="component" value="Chromosome"/>
</dbReference>
<dbReference type="InterPro" id="IPR036105">
    <property type="entry name" value="DiNase_FeMo-co_biosyn_sf"/>
</dbReference>
<dbReference type="Gene3D" id="3.30.420.130">
    <property type="entry name" value="Dinitrogenase iron-molybdenum cofactor biosynthesis domain"/>
    <property type="match status" value="1"/>
</dbReference>
<protein>
    <submittedName>
        <fullName evidence="2">[Fe-Mo] cluster-binding protein, NifX/NifB/NifY family</fullName>
    </submittedName>
</protein>
<evidence type="ECO:0000259" key="1">
    <source>
        <dbReference type="Pfam" id="PF02579"/>
    </source>
</evidence>
<dbReference type="KEGG" id="apai:APAC_2511"/>
<dbReference type="AlphaFoldDB" id="A0A5C2HFE9"/>
<reference evidence="2 3" key="3">
    <citation type="submission" date="2019-09" db="EMBL/GenBank/DDBJ databases">
        <title>Taxonomic note: a critical rebuttal of the proposed division of the genus Arcobacter into six genera, emended descriptions of Arcobacter anaerophilus and the genus Arcobacter, and an assessment of genus-level boundaries for Epsilonproteobacteria using in silico genomic comparator tools.</title>
        <authorList>
            <person name="On S.L.W."/>
            <person name="Miller W.G."/>
            <person name="Biggs P."/>
            <person name="Cornelius A."/>
            <person name="Vandamme P."/>
        </authorList>
    </citation>
    <scope>NUCLEOTIDE SEQUENCE [LARGE SCALE GENOMIC DNA]</scope>
    <source>
        <strain evidence="2 3">LMG 26638</strain>
    </source>
</reference>
<dbReference type="InterPro" id="IPR003731">
    <property type="entry name" value="Di-Nase_FeMo-co_biosynth"/>
</dbReference>
<reference evidence="2 3" key="2">
    <citation type="submission" date="2019-09" db="EMBL/GenBank/DDBJ databases">
        <title>Complete genome sequencing of four Arcobacter species reveals a diverse suite of mobile elements.</title>
        <authorList>
            <person name="Miller W.G."/>
            <person name="Yee E."/>
            <person name="Bono J.L."/>
        </authorList>
    </citation>
    <scope>NUCLEOTIDE SEQUENCE [LARGE SCALE GENOMIC DNA]</scope>
    <source>
        <strain evidence="2 3">LMG 26638</strain>
    </source>
</reference>
<dbReference type="Pfam" id="PF02579">
    <property type="entry name" value="Nitro_FeMo-Co"/>
    <property type="match status" value="1"/>
</dbReference>
<feature type="domain" description="Dinitrogenase iron-molybdenum cofactor biosynthesis" evidence="1">
    <location>
        <begin position="13"/>
        <end position="96"/>
    </location>
</feature>
<accession>A0A5C2HFE9</accession>
<name>A0A5C2HFE9_9BACT</name>
<dbReference type="OrthoDB" id="5348293at2"/>